<protein>
    <submittedName>
        <fullName evidence="6">TolC family protein</fullName>
    </submittedName>
</protein>
<name>A0A7I0HWP8_9LEPT</name>
<evidence type="ECO:0000256" key="2">
    <source>
        <dbReference type="ARBA" id="ARBA00022452"/>
    </source>
</evidence>
<organism evidence="6 7">
    <name type="scientific">Leptospira bouyouniensis</name>
    <dbReference type="NCBI Taxonomy" id="2484911"/>
    <lineage>
        <taxon>Bacteria</taxon>
        <taxon>Pseudomonadati</taxon>
        <taxon>Spirochaetota</taxon>
        <taxon>Spirochaetia</taxon>
        <taxon>Leptospirales</taxon>
        <taxon>Leptospiraceae</taxon>
        <taxon>Leptospira</taxon>
    </lineage>
</organism>
<sequence>MFKMSIYSITTKNGMFNILLPTLRESIRTIKITILAFFIFATFILNAQQNFDQEPLLINMEEAEIIGISNSVILASLKDRRQVFKMVATEKWRNYLPRLGISYFGLRNTNVNQPDSQYNDIRLQLNQLIYDGGENALEIESAKLQELLNQEDWKIAREKIVFDIRKAYIKLLASDIKWYVAEKAYERAQRQWLDITKEKKQGFITNIQEVEMNAKIKELELGILKSKSQRTQNEIELKKQINLPIEVPITLKDSLLKDYVFYSPEFELDEESFALENKPEIKKSKLTIENLKTRKEIAENGWKPKFSVGGYYGENVNGVLPVKNEVYGFNFSVQTQLGSTTNQSSANYGVQTDGTGIQRIPGFGPQFVGRGENAYNSSTFNLFDDLSYTRKIYEGKIGLSDAIRTNKLIKINIQAEAFKSKEKFKESWLALSVSNSKFYLFYELWKNVQNNYSQGFAKETELVSAEFEMIKAVEEITNALANYLESGAEYSFSIGKPMQEIRFFEVKRNCGNSILRLLDGNLDIDSSEKKTESEESKNNRKLNKGKKGKEYQFFLED</sequence>
<comment type="subcellular location">
    <subcellularLocation>
        <location evidence="1">Cell outer membrane</location>
    </subcellularLocation>
</comment>
<dbReference type="SUPFAM" id="SSF56954">
    <property type="entry name" value="Outer membrane efflux proteins (OEP)"/>
    <property type="match status" value="1"/>
</dbReference>
<keyword evidence="5" id="KW-0998">Cell outer membrane</keyword>
<dbReference type="GO" id="GO:0015562">
    <property type="term" value="F:efflux transmembrane transporter activity"/>
    <property type="evidence" value="ECO:0007669"/>
    <property type="project" value="InterPro"/>
</dbReference>
<comment type="caution">
    <text evidence="6">The sequence shown here is derived from an EMBL/GenBank/DDBJ whole genome shotgun (WGS) entry which is preliminary data.</text>
</comment>
<evidence type="ECO:0000256" key="1">
    <source>
        <dbReference type="ARBA" id="ARBA00004442"/>
    </source>
</evidence>
<keyword evidence="4" id="KW-0472">Membrane</keyword>
<evidence type="ECO:0000256" key="4">
    <source>
        <dbReference type="ARBA" id="ARBA00023136"/>
    </source>
</evidence>
<dbReference type="PANTHER" id="PTHR30026">
    <property type="entry name" value="OUTER MEMBRANE PROTEIN TOLC"/>
    <property type="match status" value="1"/>
</dbReference>
<dbReference type="Gene3D" id="1.20.1600.10">
    <property type="entry name" value="Outer membrane efflux proteins (OEP)"/>
    <property type="match status" value="1"/>
</dbReference>
<dbReference type="GO" id="GO:0009279">
    <property type="term" value="C:cell outer membrane"/>
    <property type="evidence" value="ECO:0007669"/>
    <property type="project" value="UniProtKB-SubCell"/>
</dbReference>
<dbReference type="PANTHER" id="PTHR30026:SF20">
    <property type="entry name" value="OUTER MEMBRANE PROTEIN TOLC"/>
    <property type="match status" value="1"/>
</dbReference>
<evidence type="ECO:0000313" key="6">
    <source>
        <dbReference type="EMBL" id="TGL09154.1"/>
    </source>
</evidence>
<dbReference type="Proteomes" id="UP000297641">
    <property type="component" value="Unassembled WGS sequence"/>
</dbReference>
<gene>
    <name evidence="6" type="ORF">EHQ43_01480</name>
</gene>
<evidence type="ECO:0000256" key="3">
    <source>
        <dbReference type="ARBA" id="ARBA00022692"/>
    </source>
</evidence>
<evidence type="ECO:0000256" key="5">
    <source>
        <dbReference type="ARBA" id="ARBA00023237"/>
    </source>
</evidence>
<keyword evidence="2" id="KW-1134">Transmembrane beta strand</keyword>
<dbReference type="EMBL" id="RQFT01000002">
    <property type="protein sequence ID" value="TGL09154.1"/>
    <property type="molecule type" value="Genomic_DNA"/>
</dbReference>
<dbReference type="GO" id="GO:1990281">
    <property type="term" value="C:efflux pump complex"/>
    <property type="evidence" value="ECO:0007669"/>
    <property type="project" value="TreeGrafter"/>
</dbReference>
<dbReference type="AlphaFoldDB" id="A0A7I0HWP8"/>
<accession>A0A7I0HWP8</accession>
<reference evidence="6 7" key="1">
    <citation type="journal article" date="2019" name="PLoS Negl. Trop. Dis.">
        <title>Revisiting the worldwide diversity of Leptospira species in the environment.</title>
        <authorList>
            <person name="Vincent A.T."/>
            <person name="Schiettekatte O."/>
            <person name="Bourhy P."/>
            <person name="Veyrier F.J."/>
            <person name="Picardeau M."/>
        </authorList>
    </citation>
    <scope>NUCLEOTIDE SEQUENCE [LARGE SCALE GENOMIC DNA]</scope>
    <source>
        <strain evidence="6 7">201800273</strain>
    </source>
</reference>
<dbReference type="GO" id="GO:0015288">
    <property type="term" value="F:porin activity"/>
    <property type="evidence" value="ECO:0007669"/>
    <property type="project" value="TreeGrafter"/>
</dbReference>
<proteinExistence type="predicted"/>
<evidence type="ECO:0000313" key="7">
    <source>
        <dbReference type="Proteomes" id="UP000297641"/>
    </source>
</evidence>
<keyword evidence="3" id="KW-0812">Transmembrane</keyword>
<dbReference type="InterPro" id="IPR051906">
    <property type="entry name" value="TolC-like"/>
</dbReference>